<dbReference type="PANTHER" id="PTHR43725">
    <property type="entry name" value="UDP-GLUCOSE 4-EPIMERASE"/>
    <property type="match status" value="1"/>
</dbReference>
<evidence type="ECO:0000256" key="2">
    <source>
        <dbReference type="ARBA" id="ARBA00001911"/>
    </source>
</evidence>
<dbReference type="NCBIfam" id="TIGR01179">
    <property type="entry name" value="galE"/>
    <property type="match status" value="1"/>
</dbReference>
<evidence type="ECO:0000259" key="11">
    <source>
        <dbReference type="Pfam" id="PF01370"/>
    </source>
</evidence>
<dbReference type="NCBIfam" id="NF007956">
    <property type="entry name" value="PRK10675.1"/>
    <property type="match status" value="1"/>
</dbReference>
<dbReference type="SUPFAM" id="SSF51735">
    <property type="entry name" value="NAD(P)-binding Rossmann-fold domains"/>
    <property type="match status" value="1"/>
</dbReference>
<reference evidence="12 13" key="1">
    <citation type="submission" date="2017-05" db="EMBL/GenBank/DDBJ databases">
        <title>Whole genome sequencing of Yersinia kristensenii.</title>
        <authorList>
            <person name="Campioni F."/>
        </authorList>
    </citation>
    <scope>NUCLEOTIDE SEQUENCE [LARGE SCALE GENOMIC DNA]</scope>
    <source>
        <strain evidence="12 13">CFSAN060536</strain>
    </source>
</reference>
<dbReference type="Gene3D" id="3.40.50.720">
    <property type="entry name" value="NAD(P)-binding Rossmann-like Domain"/>
    <property type="match status" value="1"/>
</dbReference>
<evidence type="ECO:0000313" key="12">
    <source>
        <dbReference type="EMBL" id="OVZ86566.1"/>
    </source>
</evidence>
<evidence type="ECO:0000256" key="10">
    <source>
        <dbReference type="RuleBase" id="RU366046"/>
    </source>
</evidence>
<comment type="caution">
    <text evidence="12">The sequence shown here is derived from an EMBL/GenBank/DDBJ whole genome shotgun (WGS) entry which is preliminary data.</text>
</comment>
<comment type="catalytic activity">
    <reaction evidence="1 10">
        <text>UDP-alpha-D-glucose = UDP-alpha-D-galactose</text>
        <dbReference type="Rhea" id="RHEA:22168"/>
        <dbReference type="ChEBI" id="CHEBI:58885"/>
        <dbReference type="ChEBI" id="CHEBI:66914"/>
        <dbReference type="EC" id="5.1.3.2"/>
    </reaction>
</comment>
<feature type="domain" description="NAD-dependent epimerase/dehydratase" evidence="11">
    <location>
        <begin position="3"/>
        <end position="260"/>
    </location>
</feature>
<dbReference type="UniPathway" id="UPA00214"/>
<dbReference type="Gene3D" id="3.90.25.10">
    <property type="entry name" value="UDP-galactose 4-epimerase, domain 1"/>
    <property type="match status" value="1"/>
</dbReference>
<keyword evidence="9 10" id="KW-0413">Isomerase</keyword>
<comment type="cofactor">
    <cofactor evidence="2 10">
        <name>NAD(+)</name>
        <dbReference type="ChEBI" id="CHEBI:57540"/>
    </cofactor>
</comment>
<dbReference type="InterPro" id="IPR001509">
    <property type="entry name" value="Epimerase_deHydtase"/>
</dbReference>
<proteinExistence type="inferred from homology"/>
<evidence type="ECO:0000256" key="7">
    <source>
        <dbReference type="ARBA" id="ARBA00023027"/>
    </source>
</evidence>
<comment type="subunit">
    <text evidence="10">Homodimer.</text>
</comment>
<organism evidence="12 13">
    <name type="scientific">Yersinia intermedia</name>
    <dbReference type="NCBI Taxonomy" id="631"/>
    <lineage>
        <taxon>Bacteria</taxon>
        <taxon>Pseudomonadati</taxon>
        <taxon>Pseudomonadota</taxon>
        <taxon>Gammaproteobacteria</taxon>
        <taxon>Enterobacterales</taxon>
        <taxon>Yersiniaceae</taxon>
        <taxon>Yersinia</taxon>
    </lineage>
</organism>
<dbReference type="GO" id="GO:0005829">
    <property type="term" value="C:cytosol"/>
    <property type="evidence" value="ECO:0007669"/>
    <property type="project" value="TreeGrafter"/>
</dbReference>
<dbReference type="CDD" id="cd05247">
    <property type="entry name" value="UDP_G4E_1_SDR_e"/>
    <property type="match status" value="1"/>
</dbReference>
<keyword evidence="7 10" id="KW-0520">NAD</keyword>
<comment type="similarity">
    <text evidence="4 10">Belongs to the NAD(P)-dependent epimerase/dehydratase family.</text>
</comment>
<dbReference type="RefSeq" id="WP_050941565.1">
    <property type="nucleotide sequence ID" value="NZ_CBCPKE010000005.1"/>
</dbReference>
<dbReference type="Pfam" id="PF01370">
    <property type="entry name" value="Epimerase"/>
    <property type="match status" value="1"/>
</dbReference>
<accession>A0A209A1D4</accession>
<keyword evidence="10" id="KW-0119">Carbohydrate metabolism</keyword>
<sequence length="344" mass="37927">MRVLVTGGAGYIGSHTVLTLLEQGIDVIVLDNLVNSSDESLSRVSKICGRKPVFYQGDILDRACVKRIFSNHEIDSVIHFAGLKSVGESVSKPIEYYQNNVIGSIVLLEEMHAANVIKLIFSSSATVYGEPEFVPLTENAKVGGTTNPYGSSKVMVEQILQDFSLAHPDFSIVSLRYFNPVGAHPSGLIGEDPNGKPNNLLPYITQVAIGKLAKLAVYGNDYNTPDGSGVRDYIHVMDLAEGHLSTLNHLSPGYRTYNLGTGVGYSVLHIIKEFENITSVKIPFEIAPRRPGDIAECWASPELARLELGWYAKRTLVDMLQDSWKWQKMNPNGYASVTYQKLHR</sequence>
<comment type="pathway">
    <text evidence="3 10">Carbohydrate metabolism; galactose metabolism.</text>
</comment>
<dbReference type="GO" id="GO:0003978">
    <property type="term" value="F:UDP-glucose 4-epimerase activity"/>
    <property type="evidence" value="ECO:0007669"/>
    <property type="project" value="UniProtKB-UniRule"/>
</dbReference>
<name>A0A209A1D4_YERIN</name>
<dbReference type="InterPro" id="IPR005886">
    <property type="entry name" value="UDP_G4E"/>
</dbReference>
<dbReference type="GO" id="GO:0006012">
    <property type="term" value="P:galactose metabolic process"/>
    <property type="evidence" value="ECO:0007669"/>
    <property type="project" value="UniProtKB-UniPathway"/>
</dbReference>
<keyword evidence="8" id="KW-0299">Galactose metabolism</keyword>
<protein>
    <recommendedName>
        <fullName evidence="6 10">UDP-glucose 4-epimerase</fullName>
        <ecNumber evidence="5 10">5.1.3.2</ecNumber>
    </recommendedName>
</protein>
<evidence type="ECO:0000256" key="1">
    <source>
        <dbReference type="ARBA" id="ARBA00000083"/>
    </source>
</evidence>
<dbReference type="FunFam" id="3.90.25.10:FF:000028">
    <property type="entry name" value="UDP-glucose 4-epimerase GalE"/>
    <property type="match status" value="1"/>
</dbReference>
<dbReference type="InterPro" id="IPR036291">
    <property type="entry name" value="NAD(P)-bd_dom_sf"/>
</dbReference>
<dbReference type="Proteomes" id="UP000196440">
    <property type="component" value="Unassembled WGS sequence"/>
</dbReference>
<gene>
    <name evidence="12" type="ORF">CBW57_11480</name>
</gene>
<evidence type="ECO:0000256" key="4">
    <source>
        <dbReference type="ARBA" id="ARBA00007637"/>
    </source>
</evidence>
<evidence type="ECO:0000313" key="13">
    <source>
        <dbReference type="Proteomes" id="UP000196440"/>
    </source>
</evidence>
<evidence type="ECO:0000256" key="3">
    <source>
        <dbReference type="ARBA" id="ARBA00004947"/>
    </source>
</evidence>
<dbReference type="AlphaFoldDB" id="A0A209A1D4"/>
<evidence type="ECO:0000256" key="9">
    <source>
        <dbReference type="ARBA" id="ARBA00023235"/>
    </source>
</evidence>
<evidence type="ECO:0000256" key="5">
    <source>
        <dbReference type="ARBA" id="ARBA00013189"/>
    </source>
</evidence>
<evidence type="ECO:0000256" key="6">
    <source>
        <dbReference type="ARBA" id="ARBA00018569"/>
    </source>
</evidence>
<dbReference type="PANTHER" id="PTHR43725:SF47">
    <property type="entry name" value="UDP-GLUCOSE 4-EPIMERASE"/>
    <property type="match status" value="1"/>
</dbReference>
<evidence type="ECO:0000256" key="8">
    <source>
        <dbReference type="ARBA" id="ARBA00023144"/>
    </source>
</evidence>
<dbReference type="EC" id="5.1.3.2" evidence="5 10"/>
<dbReference type="EMBL" id="NHOI01000013">
    <property type="protein sequence ID" value="OVZ86566.1"/>
    <property type="molecule type" value="Genomic_DNA"/>
</dbReference>